<dbReference type="Gene3D" id="3.30.1330.60">
    <property type="entry name" value="OmpA-like domain"/>
    <property type="match status" value="1"/>
</dbReference>
<dbReference type="PANTHER" id="PTHR30329">
    <property type="entry name" value="STATOR ELEMENT OF FLAGELLAR MOTOR COMPLEX"/>
    <property type="match status" value="1"/>
</dbReference>
<gene>
    <name evidence="4" type="ORF">VIBNI_B1031</name>
</gene>
<dbReference type="eggNOG" id="COG2885">
    <property type="taxonomic scope" value="Bacteria"/>
</dbReference>
<dbReference type="InterPro" id="IPR036737">
    <property type="entry name" value="OmpA-like_sf"/>
</dbReference>
<dbReference type="AlphaFoldDB" id="U4KCU8"/>
<protein>
    <submittedName>
        <fullName evidence="4">Putative C-terminal domain of outer-membrane protein OmpA</fullName>
    </submittedName>
</protein>
<sequence>MTRLLKLACIFLSVTTVGCAAIKPPNMLETAPRSDAELIYPDWGGEDVEEMAVAQTQTRYIQREVKTMAAMETMASPVRSPSGQKNVTDIQSLMNYMDQNGIGYNVVPGQHPVIKLSKRIHFRTGSAYVTDASQYWLTGLGQFLASKPNIKTVIDGHTDSTGSNTINDSLSDKRAMQVKMLLTRERVPPSNVYTRGYGKHMPSCSNLSKQGMACNRRVELMFITAY</sequence>
<evidence type="ECO:0000313" key="5">
    <source>
        <dbReference type="Proteomes" id="UP000016895"/>
    </source>
</evidence>
<keyword evidence="5" id="KW-1185">Reference proteome</keyword>
<evidence type="ECO:0000256" key="2">
    <source>
        <dbReference type="SAM" id="SignalP"/>
    </source>
</evidence>
<dbReference type="OrthoDB" id="9782229at2"/>
<dbReference type="Pfam" id="PF00691">
    <property type="entry name" value="OmpA"/>
    <property type="match status" value="1"/>
</dbReference>
<feature type="domain" description="OmpA-like" evidence="3">
    <location>
        <begin position="109"/>
        <end position="226"/>
    </location>
</feature>
<evidence type="ECO:0000256" key="1">
    <source>
        <dbReference type="PROSITE-ProRule" id="PRU00473"/>
    </source>
</evidence>
<name>U4KCU8_9VIBR</name>
<dbReference type="PROSITE" id="PS51123">
    <property type="entry name" value="OMPA_2"/>
    <property type="match status" value="1"/>
</dbReference>
<evidence type="ECO:0000313" key="4">
    <source>
        <dbReference type="EMBL" id="CCO60806.1"/>
    </source>
</evidence>
<accession>U4KCU8</accession>
<dbReference type="Proteomes" id="UP000016895">
    <property type="component" value="Chromosome 2"/>
</dbReference>
<dbReference type="CDD" id="cd07185">
    <property type="entry name" value="OmpA_C-like"/>
    <property type="match status" value="1"/>
</dbReference>
<evidence type="ECO:0000259" key="3">
    <source>
        <dbReference type="PROSITE" id="PS51123"/>
    </source>
</evidence>
<keyword evidence="2" id="KW-0732">Signal</keyword>
<keyword evidence="1" id="KW-0472">Membrane</keyword>
<dbReference type="GO" id="GO:0016020">
    <property type="term" value="C:membrane"/>
    <property type="evidence" value="ECO:0007669"/>
    <property type="project" value="UniProtKB-UniRule"/>
</dbReference>
<dbReference type="EMBL" id="FO203527">
    <property type="protein sequence ID" value="CCO60806.1"/>
    <property type="molecule type" value="Genomic_DNA"/>
</dbReference>
<dbReference type="SUPFAM" id="SSF103088">
    <property type="entry name" value="OmpA-like"/>
    <property type="match status" value="1"/>
</dbReference>
<dbReference type="PANTHER" id="PTHR30329:SF21">
    <property type="entry name" value="LIPOPROTEIN YIAD-RELATED"/>
    <property type="match status" value="1"/>
</dbReference>
<dbReference type="KEGG" id="vni:VIBNI_B1031"/>
<dbReference type="PROSITE" id="PS51257">
    <property type="entry name" value="PROKAR_LIPOPROTEIN"/>
    <property type="match status" value="1"/>
</dbReference>
<dbReference type="RefSeq" id="WP_022561361.1">
    <property type="nucleotide sequence ID" value="NC_022543.1"/>
</dbReference>
<reference evidence="4 5" key="1">
    <citation type="journal article" date="2013" name="ISME J.">
        <title>Comparative genomics of pathogenic lineages of Vibrio nigripulchritudo identifies virulence-associated traits.</title>
        <authorList>
            <person name="Goudenege D."/>
            <person name="Labreuche Y."/>
            <person name="Krin E."/>
            <person name="Ansquer D."/>
            <person name="Mangenot S."/>
            <person name="Calteau A."/>
            <person name="Medigue C."/>
            <person name="Mazel D."/>
            <person name="Polz M.F."/>
            <person name="Le Roux F."/>
        </authorList>
    </citation>
    <scope>NUCLEOTIDE SEQUENCE [LARGE SCALE GENOMIC DNA]</scope>
    <source>
        <strain evidence="5">SnF1</strain>
    </source>
</reference>
<dbReference type="STRING" id="28173.VIBNI_B1031"/>
<proteinExistence type="predicted"/>
<dbReference type="PATRIC" id="fig|1260221.3.peg.4655"/>
<dbReference type="InterPro" id="IPR050330">
    <property type="entry name" value="Bact_OuterMem_StrucFunc"/>
</dbReference>
<organism evidence="4 5">
    <name type="scientific">Vibrio nigripulchritudo</name>
    <dbReference type="NCBI Taxonomy" id="28173"/>
    <lineage>
        <taxon>Bacteria</taxon>
        <taxon>Pseudomonadati</taxon>
        <taxon>Pseudomonadota</taxon>
        <taxon>Gammaproteobacteria</taxon>
        <taxon>Vibrionales</taxon>
        <taxon>Vibrionaceae</taxon>
        <taxon>Vibrio</taxon>
    </lineage>
</organism>
<feature type="signal peptide" evidence="2">
    <location>
        <begin position="1"/>
        <end position="20"/>
    </location>
</feature>
<dbReference type="InterPro" id="IPR006665">
    <property type="entry name" value="OmpA-like"/>
</dbReference>
<feature type="chain" id="PRO_5004651161" evidence="2">
    <location>
        <begin position="21"/>
        <end position="226"/>
    </location>
</feature>